<dbReference type="Proteomes" id="UP000053268">
    <property type="component" value="Unassembled WGS sequence"/>
</dbReference>
<sequence length="342" mass="38637">MSLFDMTCGALGGRPTAPYPNAGTTLQDTALLLQVVMTVSLVMGWGYRASDQRRWAVLHPACGGRQQSPIAIAARQAIPISIPAMELVGYQNPLPGPLTITNNGHSVALTIPKYSSEEEKKGFRLPYIFGGPLDNEYEIESFHFHWGDKNNRGSEHTLNDMRLPLEMHIIHRNKKYRSLAEALQHPDGLCVLAFFYQVVEFDAKLLTPIVKNLSAIENFNTSMQLPHTFSLSSILSGLDTERFYTYKGSLTTPPCAEAVTWVIFSDYLPISVFQMDNFRGLLSNLNLPLVDNFRQLQPLFGRRVFVRITSKNPKFKKTKLHYSKWDWVGHKKAENDVAEFDD</sequence>
<dbReference type="Gene3D" id="3.10.200.10">
    <property type="entry name" value="Alpha carbonic anhydrase"/>
    <property type="match status" value="1"/>
</dbReference>
<dbReference type="InterPro" id="IPR036398">
    <property type="entry name" value="CA_dom_sf"/>
</dbReference>
<keyword evidence="4" id="KW-1185">Reference proteome</keyword>
<dbReference type="PROSITE" id="PS51144">
    <property type="entry name" value="ALPHA_CA_2"/>
    <property type="match status" value="1"/>
</dbReference>
<dbReference type="InterPro" id="IPR001148">
    <property type="entry name" value="CA_dom"/>
</dbReference>
<dbReference type="PANTHER" id="PTHR18952:SF137">
    <property type="entry name" value="CARBONIC ANHYDRASE"/>
    <property type="match status" value="1"/>
</dbReference>
<dbReference type="InterPro" id="IPR023561">
    <property type="entry name" value="Carbonic_anhydrase_a-class"/>
</dbReference>
<dbReference type="SMART" id="SM01057">
    <property type="entry name" value="Carb_anhydrase"/>
    <property type="match status" value="1"/>
</dbReference>
<evidence type="ECO:0000313" key="4">
    <source>
        <dbReference type="Proteomes" id="UP000053268"/>
    </source>
</evidence>
<evidence type="ECO:0000259" key="2">
    <source>
        <dbReference type="PROSITE" id="PS51144"/>
    </source>
</evidence>
<dbReference type="GO" id="GO:0004089">
    <property type="term" value="F:carbonate dehydratase activity"/>
    <property type="evidence" value="ECO:0007669"/>
    <property type="project" value="InterPro"/>
</dbReference>
<name>A0A194QCU0_PAPXU</name>
<feature type="domain" description="Alpha-carbonic anhydrase" evidence="2">
    <location>
        <begin position="43"/>
        <end position="308"/>
    </location>
</feature>
<reference evidence="3 4" key="1">
    <citation type="journal article" date="2015" name="Nat. Commun.">
        <title>Outbred genome sequencing and CRISPR/Cas9 gene editing in butterflies.</title>
        <authorList>
            <person name="Li X."/>
            <person name="Fan D."/>
            <person name="Zhang W."/>
            <person name="Liu G."/>
            <person name="Zhang L."/>
            <person name="Zhao L."/>
            <person name="Fang X."/>
            <person name="Chen L."/>
            <person name="Dong Y."/>
            <person name="Chen Y."/>
            <person name="Ding Y."/>
            <person name="Zhao R."/>
            <person name="Feng M."/>
            <person name="Zhu Y."/>
            <person name="Feng Y."/>
            <person name="Jiang X."/>
            <person name="Zhu D."/>
            <person name="Xiang H."/>
            <person name="Feng X."/>
            <person name="Li S."/>
            <person name="Wang J."/>
            <person name="Zhang G."/>
            <person name="Kronforst M.R."/>
            <person name="Wang W."/>
        </authorList>
    </citation>
    <scope>NUCLEOTIDE SEQUENCE [LARGE SCALE GENOMIC DNA]</scope>
    <source>
        <strain evidence="3">Ya'a_city_454_Px</strain>
        <tissue evidence="3">Whole body</tissue>
    </source>
</reference>
<accession>A0A194QCU0</accession>
<evidence type="ECO:0000313" key="3">
    <source>
        <dbReference type="EMBL" id="KPJ03358.1"/>
    </source>
</evidence>
<gene>
    <name evidence="3" type="ORF">RR46_06514</name>
</gene>
<dbReference type="CDD" id="cd00326">
    <property type="entry name" value="alpha_CA"/>
    <property type="match status" value="1"/>
</dbReference>
<dbReference type="EMBL" id="KQ459185">
    <property type="protein sequence ID" value="KPJ03358.1"/>
    <property type="molecule type" value="Genomic_DNA"/>
</dbReference>
<comment type="similarity">
    <text evidence="1">Belongs to the alpha-carbonic anhydrase family.</text>
</comment>
<dbReference type="SUPFAM" id="SSF51069">
    <property type="entry name" value="Carbonic anhydrase"/>
    <property type="match status" value="1"/>
</dbReference>
<evidence type="ECO:0000256" key="1">
    <source>
        <dbReference type="ARBA" id="ARBA00010718"/>
    </source>
</evidence>
<dbReference type="GO" id="GO:0005737">
    <property type="term" value="C:cytoplasm"/>
    <property type="evidence" value="ECO:0007669"/>
    <property type="project" value="TreeGrafter"/>
</dbReference>
<dbReference type="PANTHER" id="PTHR18952">
    <property type="entry name" value="CARBONIC ANHYDRASE"/>
    <property type="match status" value="1"/>
</dbReference>
<dbReference type="STRING" id="66420.A0A194QCU0"/>
<protein>
    <submittedName>
        <fullName evidence="3">Carbonic anhydrase 15</fullName>
    </submittedName>
</protein>
<dbReference type="AlphaFoldDB" id="A0A194QCU0"/>
<proteinExistence type="inferred from homology"/>
<dbReference type="GO" id="GO:0008270">
    <property type="term" value="F:zinc ion binding"/>
    <property type="evidence" value="ECO:0007669"/>
    <property type="project" value="InterPro"/>
</dbReference>
<organism evidence="3 4">
    <name type="scientific">Papilio xuthus</name>
    <name type="common">Asian swallowtail butterfly</name>
    <dbReference type="NCBI Taxonomy" id="66420"/>
    <lineage>
        <taxon>Eukaryota</taxon>
        <taxon>Metazoa</taxon>
        <taxon>Ecdysozoa</taxon>
        <taxon>Arthropoda</taxon>
        <taxon>Hexapoda</taxon>
        <taxon>Insecta</taxon>
        <taxon>Pterygota</taxon>
        <taxon>Neoptera</taxon>
        <taxon>Endopterygota</taxon>
        <taxon>Lepidoptera</taxon>
        <taxon>Glossata</taxon>
        <taxon>Ditrysia</taxon>
        <taxon>Papilionoidea</taxon>
        <taxon>Papilionidae</taxon>
        <taxon>Papilioninae</taxon>
        <taxon>Papilio</taxon>
    </lineage>
</organism>
<dbReference type="Pfam" id="PF00194">
    <property type="entry name" value="Carb_anhydrase"/>
    <property type="match status" value="1"/>
</dbReference>